<dbReference type="PATRIC" id="fig|1458461.3.peg.782"/>
<reference evidence="3 4" key="1">
    <citation type="journal article" date="2014" name="Front. Genet.">
        <title>Genome and metabolic network of "Candidatus Phaeomarinobacter ectocarpi" Ec32, a new candidate genus of Alphaproteobacteria frequently associated with brown algae.</title>
        <authorList>
            <person name="Dittami S.M."/>
            <person name="Barbeyron T."/>
            <person name="Boyen C."/>
            <person name="Cambefort J."/>
            <person name="Collet G."/>
            <person name="Delage L."/>
            <person name="Gobet A."/>
            <person name="Groisillier A."/>
            <person name="Leblanc C."/>
            <person name="Michel G."/>
            <person name="Scornet D."/>
            <person name="Siegel A."/>
            <person name="Tapia J.E."/>
            <person name="Tonon T."/>
        </authorList>
    </citation>
    <scope>NUCLEOTIDE SEQUENCE [LARGE SCALE GENOMIC DNA]</scope>
    <source>
        <strain evidence="3 4">Ec32</strain>
    </source>
</reference>
<dbReference type="InterPro" id="IPR028098">
    <property type="entry name" value="Glyco_trans_4-like_N"/>
</dbReference>
<dbReference type="Pfam" id="PF00534">
    <property type="entry name" value="Glycos_transf_1"/>
    <property type="match status" value="1"/>
</dbReference>
<proteinExistence type="predicted"/>
<name>X5MM66_9HYPH</name>
<evidence type="ECO:0000259" key="2">
    <source>
        <dbReference type="Pfam" id="PF13439"/>
    </source>
</evidence>
<dbReference type="InterPro" id="IPR001296">
    <property type="entry name" value="Glyco_trans_1"/>
</dbReference>
<keyword evidence="3" id="KW-0808">Transferase</keyword>
<dbReference type="HOGENOM" id="CLU_009583_2_0_5"/>
<keyword evidence="3" id="KW-0328">Glycosyltransferase</keyword>
<evidence type="ECO:0000313" key="3">
    <source>
        <dbReference type="EMBL" id="CDO58996.1"/>
    </source>
</evidence>
<gene>
    <name evidence="3" type="ORF">BN1012_Phect782</name>
</gene>
<dbReference type="EMBL" id="HG966617">
    <property type="protein sequence ID" value="CDO58996.1"/>
    <property type="molecule type" value="Genomic_DNA"/>
</dbReference>
<accession>X5MM66</accession>
<dbReference type="SUPFAM" id="SSF53756">
    <property type="entry name" value="UDP-Glycosyltransferase/glycogen phosphorylase"/>
    <property type="match status" value="1"/>
</dbReference>
<sequence length="386" mass="42762">MTQPQTSTSALSSSPTVSAMPVAHPGGLQFAEPGQPLRVLIVTDAWEPQVNGVVRTLQQLGTQLDKMGHQVRYVTPLDFKTIPAPTYPEIRLALWPLRWMAKVVRDFAPCAIHIATEGPLGLAARNYCVRKGLPFSTSFHTRFPEYINARFGTPVAWGYRFLRWFHGPATTMMVATKSLQEEMVERKFPSTAIWSRGVDIDVYKPRPDLKASDFLNLPRPLWLYVGRVAVEKNIESFLKLDLPGTKLIVGGGPQLESLKQKYTDAHFVGPKFGEELAEHYAASDCFVFPSKTDTFGLVTLEALASGTPVAAYPVQGPKDVIGDAPVGCLRDDLRSAALTAVKISPDRARAFALEYSWEACTNQFISNLAIQRPPEIEGGRPRLLRR</sequence>
<dbReference type="PANTHER" id="PTHR45947:SF3">
    <property type="entry name" value="SULFOQUINOVOSYL TRANSFERASE SQD2"/>
    <property type="match status" value="1"/>
</dbReference>
<protein>
    <submittedName>
        <fullName evidence="3">Glycosyl transferase|GT4</fullName>
        <ecNumber evidence="3">2.4.-.-</ecNumber>
    </submittedName>
</protein>
<dbReference type="PANTHER" id="PTHR45947">
    <property type="entry name" value="SULFOQUINOVOSYL TRANSFERASE SQD2"/>
    <property type="match status" value="1"/>
</dbReference>
<dbReference type="AlphaFoldDB" id="X5MM66"/>
<dbReference type="Gene3D" id="3.40.50.2000">
    <property type="entry name" value="Glycogen Phosphorylase B"/>
    <property type="match status" value="2"/>
</dbReference>
<dbReference type="RefSeq" id="WP_320408859.1">
    <property type="nucleotide sequence ID" value="NZ_HG966617.1"/>
</dbReference>
<dbReference type="STRING" id="1458461.BN1012_Phect782"/>
<organism evidence="3 4">
    <name type="scientific">Candidatus Phaeomarinibacter ectocarpi</name>
    <dbReference type="NCBI Taxonomy" id="1458461"/>
    <lineage>
        <taxon>Bacteria</taxon>
        <taxon>Pseudomonadati</taxon>
        <taxon>Pseudomonadota</taxon>
        <taxon>Alphaproteobacteria</taxon>
        <taxon>Hyphomicrobiales</taxon>
        <taxon>Parvibaculaceae</taxon>
        <taxon>Candidatus Phaeomarinibacter</taxon>
    </lineage>
</organism>
<feature type="domain" description="Glycosyl transferase family 1" evidence="1">
    <location>
        <begin position="210"/>
        <end position="329"/>
    </location>
</feature>
<feature type="domain" description="Glycosyltransferase subfamily 4-like N-terminal" evidence="2">
    <location>
        <begin position="50"/>
        <end position="201"/>
    </location>
</feature>
<evidence type="ECO:0000259" key="1">
    <source>
        <dbReference type="Pfam" id="PF00534"/>
    </source>
</evidence>
<dbReference type="InterPro" id="IPR050194">
    <property type="entry name" value="Glycosyltransferase_grp1"/>
</dbReference>
<dbReference type="EC" id="2.4.-.-" evidence="3"/>
<evidence type="ECO:0000313" key="4">
    <source>
        <dbReference type="Proteomes" id="UP000032160"/>
    </source>
</evidence>
<dbReference type="Pfam" id="PF13439">
    <property type="entry name" value="Glyco_transf_4"/>
    <property type="match status" value="1"/>
</dbReference>
<dbReference type="GO" id="GO:0016757">
    <property type="term" value="F:glycosyltransferase activity"/>
    <property type="evidence" value="ECO:0007669"/>
    <property type="project" value="UniProtKB-KW"/>
</dbReference>
<keyword evidence="4" id="KW-1185">Reference proteome</keyword>
<dbReference type="CDD" id="cd03814">
    <property type="entry name" value="GT4-like"/>
    <property type="match status" value="1"/>
</dbReference>
<dbReference type="KEGG" id="pect:BN1012_Phect782"/>
<dbReference type="Proteomes" id="UP000032160">
    <property type="component" value="Chromosome I"/>
</dbReference>